<sequence>MPWHTYILICNDRSYYIGITNDLDRRVKLHNSRKGSKYLHSKLPVRLAYSEEYLNKSEARIREIQLKGWTRIKKEKLIKGAFK</sequence>
<evidence type="ECO:0000313" key="3">
    <source>
        <dbReference type="EMBL" id="PIZ63085.1"/>
    </source>
</evidence>
<comment type="similarity">
    <text evidence="1">Belongs to the UPF0213 family.</text>
</comment>
<evidence type="ECO:0000256" key="1">
    <source>
        <dbReference type="ARBA" id="ARBA00007435"/>
    </source>
</evidence>
<reference evidence="4" key="1">
    <citation type="submission" date="2017-09" db="EMBL/GenBank/DDBJ databases">
        <title>Depth-based differentiation of microbial function through sediment-hosted aquifers and enrichment of novel symbionts in the deep terrestrial subsurface.</title>
        <authorList>
            <person name="Probst A.J."/>
            <person name="Ladd B."/>
            <person name="Jarett J.K."/>
            <person name="Geller-Mcgrath D.E."/>
            <person name="Sieber C.M.K."/>
            <person name="Emerson J.B."/>
            <person name="Anantharaman K."/>
            <person name="Thomas B.C."/>
            <person name="Malmstrom R."/>
            <person name="Stieglmeier M."/>
            <person name="Klingl A."/>
            <person name="Woyke T."/>
            <person name="Ryan C.M."/>
            <person name="Banfield J.F."/>
        </authorList>
    </citation>
    <scope>NUCLEOTIDE SEQUENCE [LARGE SCALE GENOMIC DNA]</scope>
</reference>
<dbReference type="InterPro" id="IPR050190">
    <property type="entry name" value="UPF0213_domain"/>
</dbReference>
<feature type="domain" description="GIY-YIG" evidence="2">
    <location>
        <begin position="1"/>
        <end position="76"/>
    </location>
</feature>
<comment type="caution">
    <text evidence="3">The sequence shown here is derived from an EMBL/GenBank/DDBJ whole genome shotgun (WGS) entry which is preliminary data.</text>
</comment>
<organism evidence="3 4">
    <name type="scientific">Candidatus Roizmanbacteria bacterium CG_4_10_14_0_2_um_filter_39_13</name>
    <dbReference type="NCBI Taxonomy" id="1974825"/>
    <lineage>
        <taxon>Bacteria</taxon>
        <taxon>Candidatus Roizmaniibacteriota</taxon>
    </lineage>
</organism>
<gene>
    <name evidence="3" type="ORF">COY16_02865</name>
</gene>
<name>A0A2M7TZ96_9BACT</name>
<evidence type="ECO:0000313" key="4">
    <source>
        <dbReference type="Proteomes" id="UP000228503"/>
    </source>
</evidence>
<dbReference type="SMART" id="SM00465">
    <property type="entry name" value="GIYc"/>
    <property type="match status" value="1"/>
</dbReference>
<dbReference type="SUPFAM" id="SSF82771">
    <property type="entry name" value="GIY-YIG endonuclease"/>
    <property type="match status" value="1"/>
</dbReference>
<protein>
    <recommendedName>
        <fullName evidence="2">GIY-YIG domain-containing protein</fullName>
    </recommendedName>
</protein>
<dbReference type="PANTHER" id="PTHR34477:SF1">
    <property type="entry name" value="UPF0213 PROTEIN YHBQ"/>
    <property type="match status" value="1"/>
</dbReference>
<dbReference type="InterPro" id="IPR000305">
    <property type="entry name" value="GIY-YIG_endonuc"/>
</dbReference>
<dbReference type="AlphaFoldDB" id="A0A2M7TZ96"/>
<dbReference type="Pfam" id="PF01541">
    <property type="entry name" value="GIY-YIG"/>
    <property type="match status" value="1"/>
</dbReference>
<dbReference type="EMBL" id="PFOB01000032">
    <property type="protein sequence ID" value="PIZ63085.1"/>
    <property type="molecule type" value="Genomic_DNA"/>
</dbReference>
<proteinExistence type="inferred from homology"/>
<dbReference type="PROSITE" id="PS50164">
    <property type="entry name" value="GIY_YIG"/>
    <property type="match status" value="1"/>
</dbReference>
<dbReference type="InterPro" id="IPR035901">
    <property type="entry name" value="GIY-YIG_endonuc_sf"/>
</dbReference>
<dbReference type="Gene3D" id="3.40.1440.10">
    <property type="entry name" value="GIY-YIG endonuclease"/>
    <property type="match status" value="1"/>
</dbReference>
<dbReference type="CDD" id="cd10456">
    <property type="entry name" value="GIY-YIG_UPF0213"/>
    <property type="match status" value="1"/>
</dbReference>
<dbReference type="PANTHER" id="PTHR34477">
    <property type="entry name" value="UPF0213 PROTEIN YHBQ"/>
    <property type="match status" value="1"/>
</dbReference>
<accession>A0A2M7TZ96</accession>
<dbReference type="Proteomes" id="UP000228503">
    <property type="component" value="Unassembled WGS sequence"/>
</dbReference>
<evidence type="ECO:0000259" key="2">
    <source>
        <dbReference type="PROSITE" id="PS50164"/>
    </source>
</evidence>